<feature type="transmembrane region" description="Helical" evidence="1">
    <location>
        <begin position="170"/>
        <end position="187"/>
    </location>
</feature>
<keyword evidence="1" id="KW-0472">Membrane</keyword>
<dbReference type="Pfam" id="PF13795">
    <property type="entry name" value="HupE_UreJ_2"/>
    <property type="match status" value="1"/>
</dbReference>
<sequence>MEDFGFYLREGFYHITDWKGYDHILFIMALCLPYFAKDWKKILVLVTAFTIGHSVTLALSVFDAILISSKWIEFLIPVTILLTSLGNILQKKETVHQPKLRYIAALLFGCIHGLGFSNYLKSMLGKSETIVTQLLAFNLGLEIGQLLIVAAVLLVAFVFIQVFNVLRREWMLFVTGGIAALSLVMALDRIPF</sequence>
<keyword evidence="1" id="KW-0812">Transmembrane</keyword>
<keyword evidence="1" id="KW-1133">Transmembrane helix</keyword>
<reference evidence="2 3" key="1">
    <citation type="submission" date="2019-01" db="EMBL/GenBank/DDBJ databases">
        <title>Lacibacter sp. strain TTM-7.</title>
        <authorList>
            <person name="Chen W.-M."/>
        </authorList>
    </citation>
    <scope>NUCLEOTIDE SEQUENCE [LARGE SCALE GENOMIC DNA]</scope>
    <source>
        <strain evidence="2 3">TTM-7</strain>
    </source>
</reference>
<dbReference type="EMBL" id="SDHW01000008">
    <property type="protein sequence ID" value="RXK57705.1"/>
    <property type="molecule type" value="Genomic_DNA"/>
</dbReference>
<gene>
    <name evidence="2" type="ORF">ESA94_19460</name>
</gene>
<evidence type="ECO:0000313" key="2">
    <source>
        <dbReference type="EMBL" id="RXK57705.1"/>
    </source>
</evidence>
<feature type="transmembrane region" description="Helical" evidence="1">
    <location>
        <begin position="102"/>
        <end position="120"/>
    </location>
</feature>
<keyword evidence="3" id="KW-1185">Reference proteome</keyword>
<organism evidence="2 3">
    <name type="scientific">Lacibacter luteus</name>
    <dbReference type="NCBI Taxonomy" id="2508719"/>
    <lineage>
        <taxon>Bacteria</taxon>
        <taxon>Pseudomonadati</taxon>
        <taxon>Bacteroidota</taxon>
        <taxon>Chitinophagia</taxon>
        <taxon>Chitinophagales</taxon>
        <taxon>Chitinophagaceae</taxon>
        <taxon>Lacibacter</taxon>
    </lineage>
</organism>
<dbReference type="OrthoDB" id="9808870at2"/>
<dbReference type="Proteomes" id="UP000290204">
    <property type="component" value="Unassembled WGS sequence"/>
</dbReference>
<evidence type="ECO:0000256" key="1">
    <source>
        <dbReference type="SAM" id="Phobius"/>
    </source>
</evidence>
<feature type="transmembrane region" description="Helical" evidence="1">
    <location>
        <begin position="20"/>
        <end position="36"/>
    </location>
</feature>
<dbReference type="InterPro" id="IPR032809">
    <property type="entry name" value="Put_HupE_UreJ"/>
</dbReference>
<feature type="transmembrane region" description="Helical" evidence="1">
    <location>
        <begin position="143"/>
        <end position="163"/>
    </location>
</feature>
<protein>
    <submittedName>
        <fullName evidence="2">HupE/UreJ family protein</fullName>
    </submittedName>
</protein>
<dbReference type="AlphaFoldDB" id="A0A4Q1CDI7"/>
<feature type="transmembrane region" description="Helical" evidence="1">
    <location>
        <begin position="71"/>
        <end position="90"/>
    </location>
</feature>
<evidence type="ECO:0000313" key="3">
    <source>
        <dbReference type="Proteomes" id="UP000290204"/>
    </source>
</evidence>
<name>A0A4Q1CDI7_9BACT</name>
<feature type="transmembrane region" description="Helical" evidence="1">
    <location>
        <begin position="43"/>
        <end position="65"/>
    </location>
</feature>
<comment type="caution">
    <text evidence="2">The sequence shown here is derived from an EMBL/GenBank/DDBJ whole genome shotgun (WGS) entry which is preliminary data.</text>
</comment>
<proteinExistence type="predicted"/>
<accession>A0A4Q1CDI7</accession>
<dbReference type="RefSeq" id="WP_129132628.1">
    <property type="nucleotide sequence ID" value="NZ_SDHW01000008.1"/>
</dbReference>